<dbReference type="CDD" id="cd00882">
    <property type="entry name" value="Ras_like_GTPase"/>
    <property type="match status" value="1"/>
</dbReference>
<dbReference type="SMART" id="SM00147">
    <property type="entry name" value="RasGEF"/>
    <property type="match status" value="1"/>
</dbReference>
<dbReference type="SUPFAM" id="SSF52540">
    <property type="entry name" value="P-loop containing nucleoside triphosphate hydrolases"/>
    <property type="match status" value="1"/>
</dbReference>
<name>A0A0F4YUX5_RASE3</name>
<feature type="region of interest" description="Disordered" evidence="3">
    <location>
        <begin position="552"/>
        <end position="584"/>
    </location>
</feature>
<comment type="caution">
    <text evidence="6">The sequence shown here is derived from an EMBL/GenBank/DDBJ whole genome shotgun (WGS) entry which is preliminary data.</text>
</comment>
<evidence type="ECO:0000256" key="3">
    <source>
        <dbReference type="SAM" id="MobiDB-lite"/>
    </source>
</evidence>
<keyword evidence="7" id="KW-1185">Reference proteome</keyword>
<feature type="compositionally biased region" description="Low complexity" evidence="3">
    <location>
        <begin position="351"/>
        <end position="362"/>
    </location>
</feature>
<evidence type="ECO:0000256" key="1">
    <source>
        <dbReference type="ARBA" id="ARBA00022658"/>
    </source>
</evidence>
<sequence length="928" mass="104261">MDPNQPRRAVSSSDKSQPQEIKSPRGPHGIKDEDDKNKRKEEKEEREEEEKRGRTRKMVADVCIQSGYSKTDNPRVNLAVVGSRGVGKSTFIQHALDLKQPPTSPLSSKKMSLDGTVYVVNLWKILPKETSVTQTNRIVWPLSVGEQTLPPIDGALVLYDASSPKSIVEVSRILHALTESRLPFELVACKCDVSHFSGRSDPVTIEQADKVLCTYTFQETSLEDPRTHKKCISSVLRSIRTRNSDLARLHQSGDDYSPSSSPFETQPPQTPAAQDRRADSEAPRTTSRSGGDSGVNNRGPSAPNREVDGTDSSRVPSDKTTGSTVAFNAPSSRYARSNSHPVRSKTPPSGPRVSSRRPSSPGLTRTSTSPHRQNALRTTWRFSAGSDTFSSFLDMEEETEDSRSRPASAEQLQDKQQHEAAQNETGVTFDELVDRLVALPMSKHDHKFVAIFLCLYRKFAAPAKLLNALISRFDQNERSTAPPLSRASDQLRLLNVLAQWVSEYPGDFAYPKTRAKLLDFVAALERNHVYMYAAKEISMHLEVVVEDDDVGWPFRDGEGEGEGEGEGQKTEGGETFLHTSSRGSPSTLMSQLSFSDHVLLNVSSLDLTEDQPEMSSRDSGTLSNSSSAGRSTSTLTQASSTLAAIENAQREAATLELTPKNMLTKVQWRQFMEIPEDDFARELTRMDWIMFSSFRPRDLVRHVSISGPEKDKIKSLANVNRMIKEFNHLAFFVASMILLRDKPKHRARAMEKFMNIAQKLRRQNNYNSLGAVIAGINGTPVQRLTQTRELIPPSVQKEFMRLLILMGTQKSHFAYRLAWENSFGERIPFLPLHRRDLVSAEEGNKTFIGDNKDRINWKKFEIMGDVVLEIQRSQRTPYPYIQKNEEVQRLVLDTKMRDEEDLYMRSMQVEPSAAGVDPGRKKFGWLRT</sequence>
<dbReference type="InterPro" id="IPR000651">
    <property type="entry name" value="Ras-like_Gua-exchang_fac_N"/>
</dbReference>
<dbReference type="PANTHER" id="PTHR23113:SF348">
    <property type="entry name" value="GUANYL-NUCLEOTIDE EXCHANGE FACTOR RASGEF, PUTATIVE (AFU_ORTHOLOGUE AFUA_1G04700)-RELATED"/>
    <property type="match status" value="1"/>
</dbReference>
<evidence type="ECO:0000313" key="7">
    <source>
        <dbReference type="Proteomes" id="UP000053958"/>
    </source>
</evidence>
<feature type="domain" description="N-terminal Ras-GEF" evidence="5">
    <location>
        <begin position="420"/>
        <end position="549"/>
    </location>
</feature>
<feature type="compositionally biased region" description="Polar residues" evidence="3">
    <location>
        <begin position="283"/>
        <end position="299"/>
    </location>
</feature>
<feature type="domain" description="Ras-GEF" evidence="4">
    <location>
        <begin position="675"/>
        <end position="912"/>
    </location>
</feature>
<dbReference type="Proteomes" id="UP000053958">
    <property type="component" value="Unassembled WGS sequence"/>
</dbReference>
<dbReference type="Gene3D" id="1.10.840.10">
    <property type="entry name" value="Ras guanine-nucleotide exchange factors catalytic domain"/>
    <property type="match status" value="1"/>
</dbReference>
<feature type="region of interest" description="Disordered" evidence="3">
    <location>
        <begin position="394"/>
        <end position="426"/>
    </location>
</feature>
<reference evidence="6 7" key="1">
    <citation type="submission" date="2015-04" db="EMBL/GenBank/DDBJ databases">
        <authorList>
            <person name="Heijne W.H."/>
            <person name="Fedorova N.D."/>
            <person name="Nierman W.C."/>
            <person name="Vollebregt A.W."/>
            <person name="Zhao Z."/>
            <person name="Wu L."/>
            <person name="Kumar M."/>
            <person name="Stam H."/>
            <person name="van den Berg M.A."/>
            <person name="Pel H.J."/>
        </authorList>
    </citation>
    <scope>NUCLEOTIDE SEQUENCE [LARGE SCALE GENOMIC DNA]</scope>
    <source>
        <strain evidence="6 7">CBS 393.64</strain>
    </source>
</reference>
<dbReference type="PROSITE" id="PS50212">
    <property type="entry name" value="RASGEF_NTER"/>
    <property type="match status" value="1"/>
</dbReference>
<dbReference type="SMART" id="SM00229">
    <property type="entry name" value="RasGEFN"/>
    <property type="match status" value="1"/>
</dbReference>
<keyword evidence="1 2" id="KW-0344">Guanine-nucleotide releasing factor</keyword>
<feature type="region of interest" description="Disordered" evidence="3">
    <location>
        <begin position="249"/>
        <end position="380"/>
    </location>
</feature>
<accession>A0A0F4YUX5</accession>
<dbReference type="STRING" id="1408163.A0A0F4YUX5"/>
<dbReference type="InterPro" id="IPR001895">
    <property type="entry name" value="RASGEF_cat_dom"/>
</dbReference>
<dbReference type="GO" id="GO:0005085">
    <property type="term" value="F:guanyl-nucleotide exchange factor activity"/>
    <property type="evidence" value="ECO:0007669"/>
    <property type="project" value="UniProtKB-KW"/>
</dbReference>
<protein>
    <submittedName>
        <fullName evidence="6">Ras guanyl-nucleotide exchange factor RasGEF</fullName>
    </submittedName>
</protein>
<dbReference type="InterPro" id="IPR023578">
    <property type="entry name" value="Ras_GEF_dom_sf"/>
</dbReference>
<dbReference type="GeneID" id="25316687"/>
<dbReference type="Gene3D" id="3.40.50.300">
    <property type="entry name" value="P-loop containing nucleotide triphosphate hydrolases"/>
    <property type="match status" value="1"/>
</dbReference>
<feature type="compositionally biased region" description="Polar residues" evidence="3">
    <location>
        <begin position="363"/>
        <end position="380"/>
    </location>
</feature>
<dbReference type="Pfam" id="PF00618">
    <property type="entry name" value="RasGEF_N"/>
    <property type="match status" value="1"/>
</dbReference>
<dbReference type="Gene3D" id="1.20.870.10">
    <property type="entry name" value="Son of sevenless (SoS) protein Chain: S domain 1"/>
    <property type="match status" value="1"/>
</dbReference>
<dbReference type="AlphaFoldDB" id="A0A0F4YUX5"/>
<feature type="compositionally biased region" description="Polar residues" evidence="3">
    <location>
        <begin position="257"/>
        <end position="267"/>
    </location>
</feature>
<dbReference type="InterPro" id="IPR036964">
    <property type="entry name" value="RASGEF_cat_dom_sf"/>
</dbReference>
<dbReference type="InterPro" id="IPR027417">
    <property type="entry name" value="P-loop_NTPase"/>
</dbReference>
<evidence type="ECO:0000313" key="6">
    <source>
        <dbReference type="EMBL" id="KKA21626.1"/>
    </source>
</evidence>
<dbReference type="GO" id="GO:0007265">
    <property type="term" value="P:Ras protein signal transduction"/>
    <property type="evidence" value="ECO:0007669"/>
    <property type="project" value="TreeGrafter"/>
</dbReference>
<dbReference type="InterPro" id="IPR008937">
    <property type="entry name" value="Ras-like_GEF"/>
</dbReference>
<dbReference type="GO" id="GO:0005886">
    <property type="term" value="C:plasma membrane"/>
    <property type="evidence" value="ECO:0007669"/>
    <property type="project" value="TreeGrafter"/>
</dbReference>
<gene>
    <name evidence="6" type="ORF">T310_4339</name>
</gene>
<dbReference type="SUPFAM" id="SSF48366">
    <property type="entry name" value="Ras GEF"/>
    <property type="match status" value="1"/>
</dbReference>
<dbReference type="RefSeq" id="XP_013328238.1">
    <property type="nucleotide sequence ID" value="XM_013472784.1"/>
</dbReference>
<organism evidence="6 7">
    <name type="scientific">Rasamsonia emersonii (strain ATCC 16479 / CBS 393.64 / IMI 116815)</name>
    <dbReference type="NCBI Taxonomy" id="1408163"/>
    <lineage>
        <taxon>Eukaryota</taxon>
        <taxon>Fungi</taxon>
        <taxon>Dikarya</taxon>
        <taxon>Ascomycota</taxon>
        <taxon>Pezizomycotina</taxon>
        <taxon>Eurotiomycetes</taxon>
        <taxon>Eurotiomycetidae</taxon>
        <taxon>Eurotiales</taxon>
        <taxon>Trichocomaceae</taxon>
        <taxon>Rasamsonia</taxon>
    </lineage>
</organism>
<feature type="compositionally biased region" description="Polar residues" evidence="3">
    <location>
        <begin position="310"/>
        <end position="341"/>
    </location>
</feature>
<feature type="compositionally biased region" description="Low complexity" evidence="3">
    <location>
        <begin position="619"/>
        <end position="635"/>
    </location>
</feature>
<dbReference type="Pfam" id="PF00617">
    <property type="entry name" value="RasGEF"/>
    <property type="match status" value="1"/>
</dbReference>
<dbReference type="CDD" id="cd06224">
    <property type="entry name" value="REM"/>
    <property type="match status" value="1"/>
</dbReference>
<dbReference type="PANTHER" id="PTHR23113">
    <property type="entry name" value="GUANINE NUCLEOTIDE EXCHANGE FACTOR"/>
    <property type="match status" value="1"/>
</dbReference>
<dbReference type="OrthoDB" id="28357at2759"/>
<feature type="region of interest" description="Disordered" evidence="3">
    <location>
        <begin position="1"/>
        <end position="56"/>
    </location>
</feature>
<proteinExistence type="predicted"/>
<feature type="region of interest" description="Disordered" evidence="3">
    <location>
        <begin position="609"/>
        <end position="635"/>
    </location>
</feature>
<evidence type="ECO:0000256" key="2">
    <source>
        <dbReference type="PROSITE-ProRule" id="PRU00168"/>
    </source>
</evidence>
<dbReference type="PROSITE" id="PS50009">
    <property type="entry name" value="RASGEF_CAT"/>
    <property type="match status" value="1"/>
</dbReference>
<evidence type="ECO:0000259" key="5">
    <source>
        <dbReference type="PROSITE" id="PS50212"/>
    </source>
</evidence>
<dbReference type="EMBL" id="LASV01000177">
    <property type="protein sequence ID" value="KKA21626.1"/>
    <property type="molecule type" value="Genomic_DNA"/>
</dbReference>
<evidence type="ECO:0000259" key="4">
    <source>
        <dbReference type="PROSITE" id="PS50009"/>
    </source>
</evidence>
<feature type="compositionally biased region" description="Polar residues" evidence="3">
    <location>
        <begin position="10"/>
        <end position="20"/>
    </location>
</feature>
<feature type="compositionally biased region" description="Basic and acidic residues" evidence="3">
    <location>
        <begin position="29"/>
        <end position="43"/>
    </location>
</feature>